<dbReference type="EMBL" id="SKBQ01000014">
    <property type="protein sequence ID" value="TPX17246.1"/>
    <property type="molecule type" value="Genomic_DNA"/>
</dbReference>
<gene>
    <name evidence="5" type="ORF">E0L32_003364</name>
</gene>
<name>A0A507BD94_9PEZI</name>
<evidence type="ECO:0000313" key="5">
    <source>
        <dbReference type="EMBL" id="TPX17246.1"/>
    </source>
</evidence>
<dbReference type="RefSeq" id="XP_030998957.1">
    <property type="nucleotide sequence ID" value="XM_031137656.1"/>
</dbReference>
<evidence type="ECO:0000256" key="1">
    <source>
        <dbReference type="ARBA" id="ARBA00007347"/>
    </source>
</evidence>
<feature type="compositionally biased region" description="Polar residues" evidence="4">
    <location>
        <begin position="1"/>
        <end position="16"/>
    </location>
</feature>
<dbReference type="Proteomes" id="UP000319257">
    <property type="component" value="Unassembled WGS sequence"/>
</dbReference>
<feature type="region of interest" description="Disordered" evidence="4">
    <location>
        <begin position="1"/>
        <end position="26"/>
    </location>
</feature>
<proteinExistence type="inferred from homology"/>
<dbReference type="AlphaFoldDB" id="A0A507BD94"/>
<dbReference type="PANTHER" id="PTHR22977:SF5">
    <property type="entry name" value="COX ASSEMBLY MITOCHONDRIAL PROTEIN HOMOLOG"/>
    <property type="match status" value="1"/>
</dbReference>
<comment type="caution">
    <text evidence="5">The sequence shown here is derived from an EMBL/GenBank/DDBJ whole genome shotgun (WGS) entry which is preliminary data.</text>
</comment>
<dbReference type="GeneID" id="41970811"/>
<comment type="subcellular location">
    <subcellularLocation>
        <location evidence="3">Mitochondrion inner membrane</location>
    </subcellularLocation>
</comment>
<dbReference type="Pfam" id="PF08583">
    <property type="entry name" value="Cmc1"/>
    <property type="match status" value="1"/>
</dbReference>
<protein>
    <recommendedName>
        <fullName evidence="3">COX assembly mitochondrial protein</fullName>
    </recommendedName>
</protein>
<evidence type="ECO:0000313" key="6">
    <source>
        <dbReference type="Proteomes" id="UP000319257"/>
    </source>
</evidence>
<keyword evidence="3" id="KW-0143">Chaperone</keyword>
<reference evidence="5 6" key="1">
    <citation type="submission" date="2019-06" db="EMBL/GenBank/DDBJ databases">
        <title>Draft genome sequence of the filamentous fungus Phialemoniopsis curvata isolated from diesel fuel.</title>
        <authorList>
            <person name="Varaljay V.A."/>
            <person name="Lyon W.J."/>
            <person name="Crouch A.L."/>
            <person name="Drake C.E."/>
            <person name="Hollomon J.M."/>
            <person name="Nadeau L.J."/>
            <person name="Nunn H.S."/>
            <person name="Stevenson B.S."/>
            <person name="Bojanowski C.L."/>
            <person name="Crookes-Goodson W.J."/>
        </authorList>
    </citation>
    <scope>NUCLEOTIDE SEQUENCE [LARGE SCALE GENOMIC DNA]</scope>
    <source>
        <strain evidence="5 6">D216</strain>
    </source>
</reference>
<dbReference type="InterPro" id="IPR013892">
    <property type="entry name" value="Cyt_c_biogenesis_Cmc1-like"/>
</dbReference>
<keyword evidence="3" id="KW-0472">Membrane</keyword>
<accession>A0A507BD94</accession>
<keyword evidence="2" id="KW-1015">Disulfide bond</keyword>
<keyword evidence="3" id="KW-0496">Mitochondrion</keyword>
<dbReference type="InParanoid" id="A0A507BD94"/>
<dbReference type="STRING" id="1093900.A0A507BD94"/>
<keyword evidence="6" id="KW-1185">Reference proteome</keyword>
<dbReference type="OrthoDB" id="6224010at2759"/>
<sequence length="180" mass="20737">MAIETPTSAVRASGTENLPMPSRNPIPLSASQEAQVRDVYYARTPRLIFKEFNLLTCALAIIVAFAECANGRTFSVPFACRETHRAMNACMKLYATPAEEDAAREEWFAARMERARERERKAKRALEQENFLREWWGLPEKDREERRKAEEKLKLKERIGGFAAKDRKRFDELPAGEGKR</sequence>
<evidence type="ECO:0000256" key="2">
    <source>
        <dbReference type="ARBA" id="ARBA00023157"/>
    </source>
</evidence>
<dbReference type="GO" id="GO:0005743">
    <property type="term" value="C:mitochondrial inner membrane"/>
    <property type="evidence" value="ECO:0007669"/>
    <property type="project" value="UniProtKB-SubCell"/>
</dbReference>
<keyword evidence="3" id="KW-0999">Mitochondrion inner membrane</keyword>
<organism evidence="5 6">
    <name type="scientific">Thyridium curvatum</name>
    <dbReference type="NCBI Taxonomy" id="1093900"/>
    <lineage>
        <taxon>Eukaryota</taxon>
        <taxon>Fungi</taxon>
        <taxon>Dikarya</taxon>
        <taxon>Ascomycota</taxon>
        <taxon>Pezizomycotina</taxon>
        <taxon>Sordariomycetes</taxon>
        <taxon>Sordariomycetidae</taxon>
        <taxon>Thyridiales</taxon>
        <taxon>Thyridiaceae</taxon>
        <taxon>Thyridium</taxon>
    </lineage>
</organism>
<evidence type="ECO:0000256" key="3">
    <source>
        <dbReference type="RuleBase" id="RU364104"/>
    </source>
</evidence>
<evidence type="ECO:0000256" key="4">
    <source>
        <dbReference type="SAM" id="MobiDB-lite"/>
    </source>
</evidence>
<comment type="similarity">
    <text evidence="1 3">Belongs to the CMC family.</text>
</comment>
<comment type="function">
    <text evidence="3">Required for mitochondrial cytochrome c oxidase (COX) assembly and respiration.</text>
</comment>
<dbReference type="PANTHER" id="PTHR22977">
    <property type="entry name" value="COX ASSEMBLY MITOCHONDRIAL PROTEIN"/>
    <property type="match status" value="1"/>
</dbReference>